<dbReference type="EMBL" id="UZAK01046630">
    <property type="protein sequence ID" value="VDP75571.1"/>
    <property type="molecule type" value="Genomic_DNA"/>
</dbReference>
<feature type="region of interest" description="Disordered" evidence="1">
    <location>
        <begin position="137"/>
        <end position="175"/>
    </location>
</feature>
<keyword evidence="3" id="KW-1185">Reference proteome</keyword>
<feature type="compositionally biased region" description="Polar residues" evidence="1">
    <location>
        <begin position="144"/>
        <end position="159"/>
    </location>
</feature>
<organism evidence="4">
    <name type="scientific">Schistosoma curassoni</name>
    <dbReference type="NCBI Taxonomy" id="6186"/>
    <lineage>
        <taxon>Eukaryota</taxon>
        <taxon>Metazoa</taxon>
        <taxon>Spiralia</taxon>
        <taxon>Lophotrochozoa</taxon>
        <taxon>Platyhelminthes</taxon>
        <taxon>Trematoda</taxon>
        <taxon>Digenea</taxon>
        <taxon>Strigeidida</taxon>
        <taxon>Schistosomatoidea</taxon>
        <taxon>Schistosomatidae</taxon>
        <taxon>Schistosoma</taxon>
    </lineage>
</organism>
<evidence type="ECO:0000256" key="1">
    <source>
        <dbReference type="SAM" id="MobiDB-lite"/>
    </source>
</evidence>
<gene>
    <name evidence="2" type="ORF">SCUD_LOCUS21480</name>
</gene>
<protein>
    <submittedName>
        <fullName evidence="2 4">Uncharacterized protein</fullName>
    </submittedName>
</protein>
<evidence type="ECO:0000313" key="4">
    <source>
        <dbReference type="WBParaSite" id="SCUD_0002148201-mRNA-1"/>
    </source>
</evidence>
<dbReference type="AlphaFoldDB" id="A0A183L2C6"/>
<name>A0A183L2C6_9TREM</name>
<evidence type="ECO:0000313" key="3">
    <source>
        <dbReference type="Proteomes" id="UP000279833"/>
    </source>
</evidence>
<reference evidence="4" key="1">
    <citation type="submission" date="2016-06" db="UniProtKB">
        <authorList>
            <consortium name="WormBaseParasite"/>
        </authorList>
    </citation>
    <scope>IDENTIFICATION</scope>
</reference>
<reference evidence="2 3" key="2">
    <citation type="submission" date="2018-11" db="EMBL/GenBank/DDBJ databases">
        <authorList>
            <consortium name="Pathogen Informatics"/>
        </authorList>
    </citation>
    <scope>NUCLEOTIDE SEQUENCE [LARGE SCALE GENOMIC DNA]</scope>
    <source>
        <strain evidence="2">Dakar</strain>
        <strain evidence="3">Dakar, Senegal</strain>
    </source>
</reference>
<proteinExistence type="predicted"/>
<dbReference type="STRING" id="6186.A0A183L2C6"/>
<dbReference type="Proteomes" id="UP000279833">
    <property type="component" value="Unassembled WGS sequence"/>
</dbReference>
<sequence>MYLLCIFAKYTYISRALYLPFSKSNVVNYRLHQSTNPNYLLESEKRHSWLGCDVTSNLSDKGCYSIPDSGLNFQNSFDDSLLSCDPNVVCTSKSYCKLPQRLKLIKPLDGSNVLQHWQHLATPSFTRALFEAPLPGVRSRAGVSDSTNTNCPTSANTTDSRQRPVSVGSSPCISTSSEISLKCSSLTAHSPPDLPQGNPPSTL</sequence>
<dbReference type="WBParaSite" id="SCUD_0002148201-mRNA-1">
    <property type="protein sequence ID" value="SCUD_0002148201-mRNA-1"/>
    <property type="gene ID" value="SCUD_0002148201"/>
</dbReference>
<accession>A0A183L2C6</accession>
<evidence type="ECO:0000313" key="2">
    <source>
        <dbReference type="EMBL" id="VDP75571.1"/>
    </source>
</evidence>